<comment type="similarity">
    <text evidence="2">Belongs to the nucleobase:cation symporter-2 (NCS2) (TC 2.A.40) family.</text>
</comment>
<evidence type="ECO:0000256" key="3">
    <source>
        <dbReference type="ARBA" id="ARBA00022448"/>
    </source>
</evidence>
<evidence type="ECO:0000256" key="7">
    <source>
        <dbReference type="SAM" id="Phobius"/>
    </source>
</evidence>
<evidence type="ECO:0000256" key="1">
    <source>
        <dbReference type="ARBA" id="ARBA00004141"/>
    </source>
</evidence>
<dbReference type="Pfam" id="PF00860">
    <property type="entry name" value="Xan_ur_permease"/>
    <property type="match status" value="1"/>
</dbReference>
<feature type="transmembrane region" description="Helical" evidence="7">
    <location>
        <begin position="346"/>
        <end position="370"/>
    </location>
</feature>
<feature type="transmembrane region" description="Helical" evidence="7">
    <location>
        <begin position="188"/>
        <end position="207"/>
    </location>
</feature>
<keyword evidence="4 7" id="KW-0812">Transmembrane</keyword>
<proteinExistence type="inferred from homology"/>
<dbReference type="PANTHER" id="PTHR42810:SF2">
    <property type="entry name" value="PURINE PERMEASE C1399.01C-RELATED"/>
    <property type="match status" value="1"/>
</dbReference>
<dbReference type="AlphaFoldDB" id="A0A6B0Y0T5"/>
<keyword evidence="3" id="KW-0813">Transport</keyword>
<dbReference type="GO" id="GO:0042907">
    <property type="term" value="F:xanthine transmembrane transporter activity"/>
    <property type="evidence" value="ECO:0007669"/>
    <property type="project" value="TreeGrafter"/>
</dbReference>
<evidence type="ECO:0000256" key="4">
    <source>
        <dbReference type="ARBA" id="ARBA00022692"/>
    </source>
</evidence>
<feature type="transmembrane region" description="Helical" evidence="7">
    <location>
        <begin position="434"/>
        <end position="453"/>
    </location>
</feature>
<gene>
    <name evidence="8" type="ORF">F4Y60_11165</name>
</gene>
<dbReference type="InterPro" id="IPR006043">
    <property type="entry name" value="NCS2"/>
</dbReference>
<accession>A0A6B0Y0T5</accession>
<evidence type="ECO:0000313" key="8">
    <source>
        <dbReference type="EMBL" id="MXY34624.1"/>
    </source>
</evidence>
<name>A0A6B0Y0T5_9RHOB</name>
<dbReference type="EMBL" id="VXRY01000455">
    <property type="protein sequence ID" value="MXY34624.1"/>
    <property type="molecule type" value="Genomic_DNA"/>
</dbReference>
<evidence type="ECO:0000256" key="5">
    <source>
        <dbReference type="ARBA" id="ARBA00022989"/>
    </source>
</evidence>
<feature type="transmembrane region" description="Helical" evidence="7">
    <location>
        <begin position="103"/>
        <end position="122"/>
    </location>
</feature>
<evidence type="ECO:0000256" key="2">
    <source>
        <dbReference type="ARBA" id="ARBA00008821"/>
    </source>
</evidence>
<protein>
    <submittedName>
        <fullName evidence="8">Xanthine/uracil/vitamin C permease</fullName>
    </submittedName>
</protein>
<organism evidence="8">
    <name type="scientific">Boseongicola sp. SB0664_bin_43</name>
    <dbReference type="NCBI Taxonomy" id="2604844"/>
    <lineage>
        <taxon>Bacteria</taxon>
        <taxon>Pseudomonadati</taxon>
        <taxon>Pseudomonadota</taxon>
        <taxon>Alphaproteobacteria</taxon>
        <taxon>Rhodobacterales</taxon>
        <taxon>Paracoccaceae</taxon>
        <taxon>Boseongicola</taxon>
    </lineage>
</organism>
<dbReference type="GO" id="GO:0005886">
    <property type="term" value="C:plasma membrane"/>
    <property type="evidence" value="ECO:0007669"/>
    <property type="project" value="TreeGrafter"/>
</dbReference>
<feature type="transmembrane region" description="Helical" evidence="7">
    <location>
        <begin position="262"/>
        <end position="279"/>
    </location>
</feature>
<feature type="transmembrane region" description="Helical" evidence="7">
    <location>
        <begin position="157"/>
        <end position="176"/>
    </location>
</feature>
<feature type="transmembrane region" description="Helical" evidence="7">
    <location>
        <begin position="128"/>
        <end position="150"/>
    </location>
</feature>
<comment type="caution">
    <text evidence="8">The sequence shown here is derived from an EMBL/GenBank/DDBJ whole genome shotgun (WGS) entry which is preliminary data.</text>
</comment>
<feature type="transmembrane region" description="Helical" evidence="7">
    <location>
        <begin position="214"/>
        <end position="234"/>
    </location>
</feature>
<feature type="transmembrane region" description="Helical" evidence="7">
    <location>
        <begin position="73"/>
        <end position="91"/>
    </location>
</feature>
<keyword evidence="5 7" id="KW-1133">Transmembrane helix</keyword>
<reference evidence="8" key="1">
    <citation type="submission" date="2019-09" db="EMBL/GenBank/DDBJ databases">
        <title>Characterisation of the sponge microbiome using genome-centric metagenomics.</title>
        <authorList>
            <person name="Engelberts J.P."/>
            <person name="Robbins S.J."/>
            <person name="De Goeij J.M."/>
            <person name="Aranda M."/>
            <person name="Bell S.C."/>
            <person name="Webster N.S."/>
        </authorList>
    </citation>
    <scope>NUCLEOTIDE SEQUENCE</scope>
    <source>
        <strain evidence="8">SB0664_bin_43</strain>
    </source>
</reference>
<sequence>MTAPPTRTSMRWVPGGDGMNIDEDGKHIRYEADEKPPTPLAFGLGLQLALLTIAGIVLTPSIVVRAAGGDDPYLSWAAFAVVAVSGISTIVQAVRVGRFGAGYVLLMGTSGAFIAVSIAAIAAGGPALLATLVVISSLIQFVLATQLVWVRRIFTPTVAGTVIMLIAVTVMPIVFGMLDQVPDDAHQLASPLSAAATIAVIGGIALAATGVWRLWAPVIGVIVGSVVAWMFGIYEAERVAQAAWIGLPQGGWPGFDVDFGPAFWSLLPGFVIVTLVGAIETIGDSMAIQHVSWRERRAVDYRAVEGAVAADGLGNMLSGLLGTIPNTTYSTSISVTELTGVASRRVGVAVGLIFLVMAILPKSLAAILAIPGPVVAAYAALLLSTLFVVGMRMVVQDGLDYRKGVVVGVSFWIGVGFQNGAIYPEFFAEFAGGLFQNGMTAGGASAILLTVFLNAAKPRRRRMEVPFDDTALGPISAFLRQFALSSGWDAAMAQRLDAVGEETFLTLHENQDDSQPRPG</sequence>
<evidence type="ECO:0000256" key="6">
    <source>
        <dbReference type="ARBA" id="ARBA00023136"/>
    </source>
</evidence>
<comment type="subcellular location">
    <subcellularLocation>
        <location evidence="1">Membrane</location>
        <topology evidence="1">Multi-pass membrane protein</topology>
    </subcellularLocation>
</comment>
<dbReference type="PANTHER" id="PTHR42810">
    <property type="entry name" value="PURINE PERMEASE C1399.01C-RELATED"/>
    <property type="match status" value="1"/>
</dbReference>
<feature type="transmembrane region" description="Helical" evidence="7">
    <location>
        <begin position="44"/>
        <end position="67"/>
    </location>
</feature>
<keyword evidence="6 7" id="KW-0472">Membrane</keyword>
<feature type="transmembrane region" description="Helical" evidence="7">
    <location>
        <begin position="376"/>
        <end position="395"/>
    </location>
</feature>
<feature type="transmembrane region" description="Helical" evidence="7">
    <location>
        <begin position="404"/>
        <end position="422"/>
    </location>
</feature>